<gene>
    <name evidence="2" type="ORF">SAMN04490239_9539</name>
</gene>
<dbReference type="EMBL" id="FNSV01000009">
    <property type="protein sequence ID" value="SED99396.1"/>
    <property type="molecule type" value="Genomic_DNA"/>
</dbReference>
<dbReference type="Gene3D" id="2.30.110.10">
    <property type="entry name" value="Electron Transport, Fmn-binding Protein, Chain A"/>
    <property type="match status" value="1"/>
</dbReference>
<evidence type="ECO:0000313" key="3">
    <source>
        <dbReference type="Proteomes" id="UP000183561"/>
    </source>
</evidence>
<dbReference type="AlphaFoldDB" id="A0A1H5F7M6"/>
<feature type="region of interest" description="Disordered" evidence="1">
    <location>
        <begin position="1"/>
        <end position="22"/>
    </location>
</feature>
<keyword evidence="3" id="KW-1185">Reference proteome</keyword>
<feature type="compositionally biased region" description="Basic and acidic residues" evidence="1">
    <location>
        <begin position="9"/>
        <end position="20"/>
    </location>
</feature>
<dbReference type="InterPro" id="IPR012349">
    <property type="entry name" value="Split_barrel_FMN-bd"/>
</dbReference>
<name>A0A1H5F7M6_9NOCA</name>
<accession>A0A1H5F7M6</accession>
<proteinExistence type="predicted"/>
<dbReference type="InterPro" id="IPR024747">
    <property type="entry name" value="Pyridox_Oxase-rel"/>
</dbReference>
<feature type="non-terminal residue" evidence="2">
    <location>
        <position position="1"/>
    </location>
</feature>
<dbReference type="Pfam" id="PF12900">
    <property type="entry name" value="Pyridox_ox_2"/>
    <property type="match status" value="1"/>
</dbReference>
<dbReference type="Proteomes" id="UP000183561">
    <property type="component" value="Unassembled WGS sequence"/>
</dbReference>
<evidence type="ECO:0000256" key="1">
    <source>
        <dbReference type="SAM" id="MobiDB-lite"/>
    </source>
</evidence>
<protein>
    <submittedName>
        <fullName evidence="2">Pyridoxamine 5'-phosphate oxidase</fullName>
    </submittedName>
</protein>
<dbReference type="RefSeq" id="WP_341866531.1">
    <property type="nucleotide sequence ID" value="NZ_FNSV01000009.1"/>
</dbReference>
<organism evidence="2 3">
    <name type="scientific">Rhodococcus koreensis</name>
    <dbReference type="NCBI Taxonomy" id="99653"/>
    <lineage>
        <taxon>Bacteria</taxon>
        <taxon>Bacillati</taxon>
        <taxon>Actinomycetota</taxon>
        <taxon>Actinomycetes</taxon>
        <taxon>Mycobacteriales</taxon>
        <taxon>Nocardiaceae</taxon>
        <taxon>Rhodococcus</taxon>
    </lineage>
</organism>
<reference evidence="3" key="1">
    <citation type="submission" date="2016-10" db="EMBL/GenBank/DDBJ databases">
        <authorList>
            <person name="Varghese N."/>
            <person name="Submissions S."/>
        </authorList>
    </citation>
    <scope>NUCLEOTIDE SEQUENCE [LARGE SCALE GENOMIC DNA]</scope>
    <source>
        <strain evidence="3">DSM 44498</strain>
    </source>
</reference>
<evidence type="ECO:0000313" key="2">
    <source>
        <dbReference type="EMBL" id="SED99396.1"/>
    </source>
</evidence>
<dbReference type="SUPFAM" id="SSF50475">
    <property type="entry name" value="FMN-binding split barrel"/>
    <property type="match status" value="1"/>
</dbReference>
<sequence length="162" mass="17256">DNAGGVGTRTDEQDTMDSHLEPASAPINGALRTGECLSLLRSVAAGRLIYTDNALPAVWPVTFAAPDGQIVIPTGGHQWFDRFDATVVALEAGAIASVTRTGWTVLAIGRSRLVIGTDGLHGFDDPTRAPWTEGPDEGYLVFDIERLTGHRAALLRPTGDHR</sequence>